<dbReference type="GeneID" id="85491399"/>
<dbReference type="Proteomes" id="UP001233271">
    <property type="component" value="Chromosome 1"/>
</dbReference>
<evidence type="ECO:0000313" key="3">
    <source>
        <dbReference type="Proteomes" id="UP001233271"/>
    </source>
</evidence>
<dbReference type="EMBL" id="AP028212">
    <property type="protein sequence ID" value="BEI87528.1"/>
    <property type="molecule type" value="Genomic_DNA"/>
</dbReference>
<dbReference type="RefSeq" id="XP_060452794.1">
    <property type="nucleotide sequence ID" value="XM_060598189.1"/>
</dbReference>
<organism evidence="2 3">
    <name type="scientific">Cutaneotrichosporon cavernicola</name>
    <dbReference type="NCBI Taxonomy" id="279322"/>
    <lineage>
        <taxon>Eukaryota</taxon>
        <taxon>Fungi</taxon>
        <taxon>Dikarya</taxon>
        <taxon>Basidiomycota</taxon>
        <taxon>Agaricomycotina</taxon>
        <taxon>Tremellomycetes</taxon>
        <taxon>Trichosporonales</taxon>
        <taxon>Trichosporonaceae</taxon>
        <taxon>Cutaneotrichosporon</taxon>
    </lineage>
</organism>
<feature type="region of interest" description="Disordered" evidence="1">
    <location>
        <begin position="28"/>
        <end position="54"/>
    </location>
</feature>
<protein>
    <submittedName>
        <fullName evidence="2">Uncharacterized protein</fullName>
    </submittedName>
</protein>
<accession>A0AA48IHT6</accession>
<gene>
    <name evidence="2" type="ORF">CcaverHIS019_0102460</name>
</gene>
<name>A0AA48IHT6_9TREE</name>
<keyword evidence="3" id="KW-1185">Reference proteome</keyword>
<dbReference type="KEGG" id="ccac:CcaHIS019_0102460"/>
<dbReference type="AlphaFoldDB" id="A0AA48IHT6"/>
<proteinExistence type="predicted"/>
<sequence length="97" mass="10516">MRVSVLARPVRLIRPVPTLTRGIKIRSKGPVDKVDSPPLPFASDKAVPPKADKDLGAYSSSTIANEQGDYVNHLKDAPDVNKEAREADAAALKKEKK</sequence>
<reference evidence="2" key="1">
    <citation type="journal article" date="2023" name="BMC Genomics">
        <title>Chromosome-level genome assemblies of Cutaneotrichosporon spp. (Trichosporonales, Basidiomycota) reveal imbalanced evolution between nucleotide sequences and chromosome synteny.</title>
        <authorList>
            <person name="Kobayashi Y."/>
            <person name="Kayamori A."/>
            <person name="Aoki K."/>
            <person name="Shiwa Y."/>
            <person name="Matsutani M."/>
            <person name="Fujita N."/>
            <person name="Sugita T."/>
            <person name="Iwasaki W."/>
            <person name="Tanaka N."/>
            <person name="Takashima M."/>
        </authorList>
    </citation>
    <scope>NUCLEOTIDE SEQUENCE</scope>
    <source>
        <strain evidence="2">HIS019</strain>
    </source>
</reference>
<evidence type="ECO:0000256" key="1">
    <source>
        <dbReference type="SAM" id="MobiDB-lite"/>
    </source>
</evidence>
<feature type="region of interest" description="Disordered" evidence="1">
    <location>
        <begin position="77"/>
        <end position="97"/>
    </location>
</feature>
<evidence type="ECO:0000313" key="2">
    <source>
        <dbReference type="EMBL" id="BEI87528.1"/>
    </source>
</evidence>